<dbReference type="AlphaFoldDB" id="A0ABD1PDF2"/>
<evidence type="ECO:0000313" key="2">
    <source>
        <dbReference type="Proteomes" id="UP001604336"/>
    </source>
</evidence>
<keyword evidence="2" id="KW-1185">Reference proteome</keyword>
<accession>A0ABD1PDF2</accession>
<protein>
    <submittedName>
        <fullName evidence="1">RmlC-like cupins superfamily protein</fullName>
    </submittedName>
</protein>
<sequence>MHLNTRGSLISLFISSSQCPKFLMQFMFLTNICKNHEKPHVEAVYRLLGYLKGAPGKGLVSPSQGNIVLRGYCDADWAVVPSRENSSLDIAYFLAIHSFHEKLRSNLLFRYLQLKQSIVQWL</sequence>
<reference evidence="2" key="1">
    <citation type="submission" date="2024-07" db="EMBL/GenBank/DDBJ databases">
        <title>Two chromosome-level genome assemblies of Korean endemic species Abeliophyllum distichum and Forsythia ovata (Oleaceae).</title>
        <authorList>
            <person name="Jang H."/>
        </authorList>
    </citation>
    <scope>NUCLEOTIDE SEQUENCE [LARGE SCALE GENOMIC DNA]</scope>
</reference>
<gene>
    <name evidence="1" type="ORF">Adt_44858</name>
</gene>
<dbReference type="Proteomes" id="UP001604336">
    <property type="component" value="Unassembled WGS sequence"/>
</dbReference>
<dbReference type="EMBL" id="JBFOLK010000014">
    <property type="protein sequence ID" value="KAL2461438.1"/>
    <property type="molecule type" value="Genomic_DNA"/>
</dbReference>
<proteinExistence type="predicted"/>
<name>A0ABD1PDF2_9LAMI</name>
<dbReference type="PANTHER" id="PTHR11439:SF470">
    <property type="entry name" value="CYSTEINE-RICH RLK (RECEPTOR-LIKE PROTEIN KINASE) 8"/>
    <property type="match status" value="1"/>
</dbReference>
<organism evidence="1 2">
    <name type="scientific">Abeliophyllum distichum</name>
    <dbReference type="NCBI Taxonomy" id="126358"/>
    <lineage>
        <taxon>Eukaryota</taxon>
        <taxon>Viridiplantae</taxon>
        <taxon>Streptophyta</taxon>
        <taxon>Embryophyta</taxon>
        <taxon>Tracheophyta</taxon>
        <taxon>Spermatophyta</taxon>
        <taxon>Magnoliopsida</taxon>
        <taxon>eudicotyledons</taxon>
        <taxon>Gunneridae</taxon>
        <taxon>Pentapetalae</taxon>
        <taxon>asterids</taxon>
        <taxon>lamiids</taxon>
        <taxon>Lamiales</taxon>
        <taxon>Oleaceae</taxon>
        <taxon>Forsythieae</taxon>
        <taxon>Abeliophyllum</taxon>
    </lineage>
</organism>
<evidence type="ECO:0000313" key="1">
    <source>
        <dbReference type="EMBL" id="KAL2461438.1"/>
    </source>
</evidence>
<comment type="caution">
    <text evidence="1">The sequence shown here is derived from an EMBL/GenBank/DDBJ whole genome shotgun (WGS) entry which is preliminary data.</text>
</comment>
<dbReference type="PANTHER" id="PTHR11439">
    <property type="entry name" value="GAG-POL-RELATED RETROTRANSPOSON"/>
    <property type="match status" value="1"/>
</dbReference>